<dbReference type="InterPro" id="IPR025110">
    <property type="entry name" value="AMP-bd_C"/>
</dbReference>
<dbReference type="OrthoDB" id="6297021at2"/>
<dbReference type="GO" id="GO:0005886">
    <property type="term" value="C:plasma membrane"/>
    <property type="evidence" value="ECO:0007669"/>
    <property type="project" value="TreeGrafter"/>
</dbReference>
<keyword evidence="2 8" id="KW-0436">Ligase</keyword>
<organism evidence="8 9">
    <name type="scientific">Microvenator marinus</name>
    <dbReference type="NCBI Taxonomy" id="2600177"/>
    <lineage>
        <taxon>Bacteria</taxon>
        <taxon>Deltaproteobacteria</taxon>
        <taxon>Bradymonadales</taxon>
        <taxon>Microvenatoraceae</taxon>
        <taxon>Microvenator</taxon>
    </lineage>
</organism>
<sequence>MFLYPDRNANGPTIVEALGALKDEHSEGIVFYADDLSQKLVSFAEIYARVVDSAQNLLNKGLKPGERVGIVIPNPEEFVISFLGVLAVRAVPVPMYPPFSLGKLDAYIQNAAAILQKSRASLLVTDSKMQRVLWSLVDRVDSLERVIEYRDLAKPSRTENFVLPAVELDEIAFLQFTSGSTSAPKGVVITHRALLANMDAFMRAYEIGPGDKALSWLPLFHDLGLIGFVLATCWYGLPTVIIPTALFVRRPSLWMQAMHDHQATISCAPNFAFALATRRTPADVRDGLDLSRVRMLGCGAEPTHPDTIDSFLANFEACGLRPESMVSVYGLAENVLGVSYSPLREPLKVDSVDRDTYLNEGRALPSMEAESLRYVSVGFTYEGFEIQVIDEEGRPLADRLVGEVLVKGPSIAAGYFEDPLASAEAFTPAGLRTGDMGYLVGGELFLTGRKKDTIIINGRNYDPQSIEWVVQEVDGVRKGNVVAFSVLAENSESLVVVAETRSNLDEEELKKSVITKVRQEIGLSLGNIVFLEAGTLPKTSSGKLQRSRTKDAYLKSELGSEGKRTLGAQADINVLARHLAGSAYSRVKAGMRRRAGGQ</sequence>
<evidence type="ECO:0000313" key="9">
    <source>
        <dbReference type="Proteomes" id="UP000321595"/>
    </source>
</evidence>
<name>A0A5B8Y1Q6_9DELT</name>
<dbReference type="GO" id="GO:0016874">
    <property type="term" value="F:ligase activity"/>
    <property type="evidence" value="ECO:0007669"/>
    <property type="project" value="UniProtKB-KW"/>
</dbReference>
<dbReference type="InterPro" id="IPR020845">
    <property type="entry name" value="AMP-binding_CS"/>
</dbReference>
<reference evidence="8 9" key="1">
    <citation type="submission" date="2019-08" db="EMBL/GenBank/DDBJ databases">
        <authorList>
            <person name="Liang Q."/>
        </authorList>
    </citation>
    <scope>NUCLEOTIDE SEQUENCE [LARGE SCALE GENOMIC DNA]</scope>
    <source>
        <strain evidence="8 9">V1718</strain>
    </source>
</reference>
<dbReference type="Pfam" id="PF23024">
    <property type="entry name" value="AMP-dom_DIP2-like"/>
    <property type="match status" value="1"/>
</dbReference>
<protein>
    <submittedName>
        <fullName evidence="8">Fatty acyl-AMP ligase</fullName>
    </submittedName>
</protein>
<dbReference type="GO" id="GO:0071766">
    <property type="term" value="P:Actinobacterium-type cell wall biogenesis"/>
    <property type="evidence" value="ECO:0007669"/>
    <property type="project" value="UniProtKB-ARBA"/>
</dbReference>
<keyword evidence="5" id="KW-1133">Transmembrane helix</keyword>
<dbReference type="CDD" id="cd05931">
    <property type="entry name" value="FAAL"/>
    <property type="match status" value="1"/>
</dbReference>
<dbReference type="Pfam" id="PF00501">
    <property type="entry name" value="AMP-binding"/>
    <property type="match status" value="1"/>
</dbReference>
<dbReference type="GO" id="GO:0006633">
    <property type="term" value="P:fatty acid biosynthetic process"/>
    <property type="evidence" value="ECO:0007669"/>
    <property type="project" value="TreeGrafter"/>
</dbReference>
<evidence type="ECO:0000256" key="3">
    <source>
        <dbReference type="ARBA" id="ARBA00022832"/>
    </source>
</evidence>
<dbReference type="SUPFAM" id="SSF56801">
    <property type="entry name" value="Acetyl-CoA synthetase-like"/>
    <property type="match status" value="1"/>
</dbReference>
<comment type="similarity">
    <text evidence="1">Belongs to the ATP-dependent AMP-binding enzyme family.</text>
</comment>
<evidence type="ECO:0000259" key="7">
    <source>
        <dbReference type="Pfam" id="PF23024"/>
    </source>
</evidence>
<dbReference type="PANTHER" id="PTHR22754:SF32">
    <property type="entry name" value="DISCO-INTERACTING PROTEIN 2"/>
    <property type="match status" value="1"/>
</dbReference>
<evidence type="ECO:0000259" key="6">
    <source>
        <dbReference type="Pfam" id="PF00501"/>
    </source>
</evidence>
<dbReference type="RefSeq" id="WP_146963109.1">
    <property type="nucleotide sequence ID" value="NZ_CP042467.1"/>
</dbReference>
<dbReference type="EMBL" id="CP042467">
    <property type="protein sequence ID" value="QED29876.1"/>
    <property type="molecule type" value="Genomic_DNA"/>
</dbReference>
<keyword evidence="5" id="KW-0812">Transmembrane</keyword>
<keyword evidence="3" id="KW-0276">Fatty acid metabolism</keyword>
<dbReference type="InterPro" id="IPR040097">
    <property type="entry name" value="FAAL/FAAC"/>
</dbReference>
<evidence type="ECO:0000256" key="1">
    <source>
        <dbReference type="ARBA" id="ARBA00006432"/>
    </source>
</evidence>
<dbReference type="PANTHER" id="PTHR22754">
    <property type="entry name" value="DISCO-INTERACTING PROTEIN 2 DIP2 -RELATED"/>
    <property type="match status" value="1"/>
</dbReference>
<proteinExistence type="inferred from homology"/>
<keyword evidence="5" id="KW-0472">Membrane</keyword>
<dbReference type="KEGG" id="bbae:FRD01_22100"/>
<dbReference type="InterPro" id="IPR000873">
    <property type="entry name" value="AMP-dep_synth/lig_dom"/>
</dbReference>
<dbReference type="PROSITE" id="PS00455">
    <property type="entry name" value="AMP_BINDING"/>
    <property type="match status" value="1"/>
</dbReference>
<keyword evidence="9" id="KW-1185">Reference proteome</keyword>
<feature type="domain" description="AMP-dependent synthetase/ligase" evidence="6">
    <location>
        <begin position="38"/>
        <end position="416"/>
    </location>
</feature>
<evidence type="ECO:0000256" key="2">
    <source>
        <dbReference type="ARBA" id="ARBA00022598"/>
    </source>
</evidence>
<accession>A0A5B8Y1Q6</accession>
<evidence type="ECO:0000313" key="8">
    <source>
        <dbReference type="EMBL" id="QED29876.1"/>
    </source>
</evidence>
<dbReference type="InterPro" id="IPR045851">
    <property type="entry name" value="AMP-bd_C_sf"/>
</dbReference>
<dbReference type="Gene3D" id="3.40.50.12780">
    <property type="entry name" value="N-terminal domain of ligase-like"/>
    <property type="match status" value="1"/>
</dbReference>
<dbReference type="GO" id="GO:0070566">
    <property type="term" value="F:adenylyltransferase activity"/>
    <property type="evidence" value="ECO:0007669"/>
    <property type="project" value="TreeGrafter"/>
</dbReference>
<evidence type="ECO:0000256" key="5">
    <source>
        <dbReference type="SAM" id="Phobius"/>
    </source>
</evidence>
<evidence type="ECO:0000256" key="4">
    <source>
        <dbReference type="ARBA" id="ARBA00023098"/>
    </source>
</evidence>
<dbReference type="InterPro" id="IPR042099">
    <property type="entry name" value="ANL_N_sf"/>
</dbReference>
<feature type="domain" description="AMP-binding enzyme C-terminal" evidence="7">
    <location>
        <begin position="451"/>
        <end position="559"/>
    </location>
</feature>
<feature type="transmembrane region" description="Helical" evidence="5">
    <location>
        <begin position="223"/>
        <end position="248"/>
    </location>
</feature>
<dbReference type="Proteomes" id="UP000321595">
    <property type="component" value="Chromosome"/>
</dbReference>
<gene>
    <name evidence="8" type="ORF">FRD01_22100</name>
</gene>
<dbReference type="AlphaFoldDB" id="A0A5B8Y1Q6"/>
<dbReference type="Gene3D" id="3.30.300.30">
    <property type="match status" value="1"/>
</dbReference>
<keyword evidence="4" id="KW-0443">Lipid metabolism</keyword>